<dbReference type="PANTHER" id="PTHR48111">
    <property type="entry name" value="REGULATOR OF RPOS"/>
    <property type="match status" value="1"/>
</dbReference>
<evidence type="ECO:0000256" key="2">
    <source>
        <dbReference type="PROSITE-ProRule" id="PRU00169"/>
    </source>
</evidence>
<dbReference type="InterPro" id="IPR036388">
    <property type="entry name" value="WH-like_DNA-bd_sf"/>
</dbReference>
<dbReference type="CDD" id="cd00383">
    <property type="entry name" value="trans_reg_C"/>
    <property type="match status" value="1"/>
</dbReference>
<dbReference type="Pfam" id="PF00486">
    <property type="entry name" value="Trans_reg_C"/>
    <property type="match status" value="1"/>
</dbReference>
<reference evidence="7" key="1">
    <citation type="journal article" date="2019" name="Int. J. Syst. Evol. Microbiol.">
        <title>The Global Catalogue of Microorganisms (GCM) 10K type strain sequencing project: providing services to taxonomists for standard genome sequencing and annotation.</title>
        <authorList>
            <consortium name="The Broad Institute Genomics Platform"/>
            <consortium name="The Broad Institute Genome Sequencing Center for Infectious Disease"/>
            <person name="Wu L."/>
            <person name="Ma J."/>
        </authorList>
    </citation>
    <scope>NUCLEOTIDE SEQUENCE [LARGE SCALE GENOMIC DNA]</scope>
    <source>
        <strain evidence="7">CGMCC 1.12471</strain>
    </source>
</reference>
<dbReference type="PANTHER" id="PTHR48111:SF28">
    <property type="entry name" value="TRANSCRIPTIONAL REGULATORY PROTEIN TCRX-RELATED"/>
    <property type="match status" value="1"/>
</dbReference>
<evidence type="ECO:0000256" key="1">
    <source>
        <dbReference type="ARBA" id="ARBA00023125"/>
    </source>
</evidence>
<dbReference type="PROSITE" id="PS51755">
    <property type="entry name" value="OMPR_PHOB"/>
    <property type="match status" value="1"/>
</dbReference>
<name>A0ABW4LEZ3_9MICO</name>
<dbReference type="SMART" id="SM00862">
    <property type="entry name" value="Trans_reg_C"/>
    <property type="match status" value="1"/>
</dbReference>
<dbReference type="RefSeq" id="WP_377933470.1">
    <property type="nucleotide sequence ID" value="NZ_JBHUEA010000008.1"/>
</dbReference>
<dbReference type="InterPro" id="IPR001789">
    <property type="entry name" value="Sig_transdc_resp-reg_receiver"/>
</dbReference>
<accession>A0ABW4LEZ3</accession>
<feature type="domain" description="Response regulatory" evidence="4">
    <location>
        <begin position="5"/>
        <end position="119"/>
    </location>
</feature>
<feature type="domain" description="OmpR/PhoB-type" evidence="5">
    <location>
        <begin position="126"/>
        <end position="222"/>
    </location>
</feature>
<dbReference type="Gene3D" id="6.10.250.690">
    <property type="match status" value="1"/>
</dbReference>
<feature type="DNA-binding region" description="OmpR/PhoB-type" evidence="3">
    <location>
        <begin position="126"/>
        <end position="222"/>
    </location>
</feature>
<evidence type="ECO:0000259" key="5">
    <source>
        <dbReference type="PROSITE" id="PS51755"/>
    </source>
</evidence>
<dbReference type="CDD" id="cd17574">
    <property type="entry name" value="REC_OmpR"/>
    <property type="match status" value="1"/>
</dbReference>
<dbReference type="InterPro" id="IPR011006">
    <property type="entry name" value="CheY-like_superfamily"/>
</dbReference>
<dbReference type="Gene3D" id="3.40.50.2300">
    <property type="match status" value="1"/>
</dbReference>
<keyword evidence="1 3" id="KW-0238">DNA-binding</keyword>
<proteinExistence type="predicted"/>
<dbReference type="SUPFAM" id="SSF52172">
    <property type="entry name" value="CheY-like"/>
    <property type="match status" value="1"/>
</dbReference>
<dbReference type="Gene3D" id="1.10.10.10">
    <property type="entry name" value="Winged helix-like DNA-binding domain superfamily/Winged helix DNA-binding domain"/>
    <property type="match status" value="1"/>
</dbReference>
<dbReference type="PROSITE" id="PS50110">
    <property type="entry name" value="RESPONSE_REGULATORY"/>
    <property type="match status" value="1"/>
</dbReference>
<protein>
    <submittedName>
        <fullName evidence="6">Response regulator transcription factor</fullName>
    </submittedName>
</protein>
<keyword evidence="7" id="KW-1185">Reference proteome</keyword>
<sequence length="229" mass="24899">MPAARVLVVEDDALIRESVVAALTGAGFVVDSSADSRGVPARAADFRPDLALLDVMLPGPADGFALARALRRDRDLPVIFLTARDAGADRLAGFEAGADDYVVKPFIVEELVARVRAVLRRLGRVPAVLDLGDLRIDEQAGEVLRGGAALDLTATEYRLLLYLARERGRILSKTQLLTQVWGYEDYDPNLVEVHVSALRRKLEEHGPRILHTVRGFGYVLRPAEPAAAA</sequence>
<dbReference type="InterPro" id="IPR016032">
    <property type="entry name" value="Sig_transdc_resp-reg_C-effctor"/>
</dbReference>
<organism evidence="6 7">
    <name type="scientific">Amnibacterium endophyticum</name>
    <dbReference type="NCBI Taxonomy" id="2109337"/>
    <lineage>
        <taxon>Bacteria</taxon>
        <taxon>Bacillati</taxon>
        <taxon>Actinomycetota</taxon>
        <taxon>Actinomycetes</taxon>
        <taxon>Micrococcales</taxon>
        <taxon>Microbacteriaceae</taxon>
        <taxon>Amnibacterium</taxon>
    </lineage>
</organism>
<comment type="caution">
    <text evidence="6">The sequence shown here is derived from an EMBL/GenBank/DDBJ whole genome shotgun (WGS) entry which is preliminary data.</text>
</comment>
<feature type="modified residue" description="4-aspartylphosphate" evidence="2">
    <location>
        <position position="54"/>
    </location>
</feature>
<dbReference type="SMART" id="SM00448">
    <property type="entry name" value="REC"/>
    <property type="match status" value="1"/>
</dbReference>
<evidence type="ECO:0000313" key="6">
    <source>
        <dbReference type="EMBL" id="MFD1721333.1"/>
    </source>
</evidence>
<dbReference type="InterPro" id="IPR039420">
    <property type="entry name" value="WalR-like"/>
</dbReference>
<gene>
    <name evidence="6" type="ORF">ACFSBI_07200</name>
</gene>
<evidence type="ECO:0000256" key="3">
    <source>
        <dbReference type="PROSITE-ProRule" id="PRU01091"/>
    </source>
</evidence>
<dbReference type="EMBL" id="JBHUEA010000008">
    <property type="protein sequence ID" value="MFD1721333.1"/>
    <property type="molecule type" value="Genomic_DNA"/>
</dbReference>
<keyword evidence="2" id="KW-0597">Phosphoprotein</keyword>
<evidence type="ECO:0000313" key="7">
    <source>
        <dbReference type="Proteomes" id="UP001597347"/>
    </source>
</evidence>
<evidence type="ECO:0000259" key="4">
    <source>
        <dbReference type="PROSITE" id="PS50110"/>
    </source>
</evidence>
<dbReference type="SUPFAM" id="SSF46894">
    <property type="entry name" value="C-terminal effector domain of the bipartite response regulators"/>
    <property type="match status" value="1"/>
</dbReference>
<dbReference type="InterPro" id="IPR001867">
    <property type="entry name" value="OmpR/PhoB-type_DNA-bd"/>
</dbReference>
<dbReference type="Pfam" id="PF00072">
    <property type="entry name" value="Response_reg"/>
    <property type="match status" value="1"/>
</dbReference>
<dbReference type="Proteomes" id="UP001597347">
    <property type="component" value="Unassembled WGS sequence"/>
</dbReference>